<feature type="transmembrane region" description="Helical" evidence="8">
    <location>
        <begin position="339"/>
        <end position="358"/>
    </location>
</feature>
<feature type="transmembrane region" description="Helical" evidence="8">
    <location>
        <begin position="161"/>
        <end position="182"/>
    </location>
</feature>
<evidence type="ECO:0000256" key="5">
    <source>
        <dbReference type="ARBA" id="ARBA00022989"/>
    </source>
</evidence>
<dbReference type="FunFam" id="1.20.1250.20:FF:000011">
    <property type="entry name" value="MFS multidrug transporter, putative"/>
    <property type="match status" value="1"/>
</dbReference>
<dbReference type="CDD" id="cd17323">
    <property type="entry name" value="MFS_Tpo1_MDR_like"/>
    <property type="match status" value="1"/>
</dbReference>
<dbReference type="InterPro" id="IPR011701">
    <property type="entry name" value="MFS"/>
</dbReference>
<dbReference type="EMBL" id="OUUZ01000008">
    <property type="protein sequence ID" value="SPQ21365.1"/>
    <property type="molecule type" value="Genomic_DNA"/>
</dbReference>
<evidence type="ECO:0000256" key="8">
    <source>
        <dbReference type="SAM" id="Phobius"/>
    </source>
</evidence>
<reference evidence="10 11" key="1">
    <citation type="submission" date="2018-04" db="EMBL/GenBank/DDBJ databases">
        <authorList>
            <person name="Huttner S."/>
            <person name="Dainat J."/>
        </authorList>
    </citation>
    <scope>NUCLEOTIDE SEQUENCE [LARGE SCALE GENOMIC DNA]</scope>
</reference>
<dbReference type="AlphaFoldDB" id="A0A3S4AME7"/>
<dbReference type="Pfam" id="PF07690">
    <property type="entry name" value="MFS_1"/>
    <property type="match status" value="1"/>
</dbReference>
<feature type="transmembrane region" description="Helical" evidence="8">
    <location>
        <begin position="194"/>
        <end position="212"/>
    </location>
</feature>
<protein>
    <submittedName>
        <fullName evidence="10">C0714cb6-f25e-4366-aa55-d9338643fb83</fullName>
    </submittedName>
</protein>
<dbReference type="PANTHER" id="PTHR23502:SF135">
    <property type="entry name" value="MAJOR FACILITATOR SUPERFAMILY (MFS) PROFILE DOMAIN-CONTAINING PROTEIN-RELATED"/>
    <property type="match status" value="1"/>
</dbReference>
<dbReference type="PANTHER" id="PTHR23502">
    <property type="entry name" value="MAJOR FACILITATOR SUPERFAMILY"/>
    <property type="match status" value="1"/>
</dbReference>
<comment type="subcellular location">
    <subcellularLocation>
        <location evidence="1">Cell membrane</location>
        <topology evidence="1">Multi-pass membrane protein</topology>
    </subcellularLocation>
</comment>
<dbReference type="PROSITE" id="PS50850">
    <property type="entry name" value="MFS"/>
    <property type="match status" value="1"/>
</dbReference>
<proteinExistence type="inferred from homology"/>
<dbReference type="InterPro" id="IPR020846">
    <property type="entry name" value="MFS_dom"/>
</dbReference>
<dbReference type="GO" id="GO:0005886">
    <property type="term" value="C:plasma membrane"/>
    <property type="evidence" value="ECO:0007669"/>
    <property type="project" value="UniProtKB-SubCell"/>
</dbReference>
<dbReference type="GO" id="GO:0022857">
    <property type="term" value="F:transmembrane transporter activity"/>
    <property type="evidence" value="ECO:0007669"/>
    <property type="project" value="InterPro"/>
</dbReference>
<evidence type="ECO:0000256" key="2">
    <source>
        <dbReference type="ARBA" id="ARBA00008335"/>
    </source>
</evidence>
<feature type="transmembrane region" description="Helical" evidence="8">
    <location>
        <begin position="136"/>
        <end position="155"/>
    </location>
</feature>
<feature type="transmembrane region" description="Helical" evidence="8">
    <location>
        <begin position="67"/>
        <end position="92"/>
    </location>
</feature>
<feature type="transmembrane region" description="Helical" evidence="8">
    <location>
        <begin position="295"/>
        <end position="319"/>
    </location>
</feature>
<gene>
    <name evidence="10" type="ORF">TT172_LOCUS3784</name>
</gene>
<feature type="transmembrane region" description="Helical" evidence="8">
    <location>
        <begin position="224"/>
        <end position="244"/>
    </location>
</feature>
<evidence type="ECO:0000313" key="10">
    <source>
        <dbReference type="EMBL" id="SPQ21365.1"/>
    </source>
</evidence>
<keyword evidence="3" id="KW-1003">Cell membrane</keyword>
<evidence type="ECO:0000256" key="6">
    <source>
        <dbReference type="ARBA" id="ARBA00023136"/>
    </source>
</evidence>
<feature type="transmembrane region" description="Helical" evidence="8">
    <location>
        <begin position="438"/>
        <end position="460"/>
    </location>
</feature>
<feature type="domain" description="Major facilitator superfamily (MFS) profile" evidence="9">
    <location>
        <begin position="67"/>
        <end position="498"/>
    </location>
</feature>
<feature type="compositionally biased region" description="Basic and acidic residues" evidence="7">
    <location>
        <begin position="12"/>
        <end position="24"/>
    </location>
</feature>
<evidence type="ECO:0000313" key="11">
    <source>
        <dbReference type="Proteomes" id="UP000289323"/>
    </source>
</evidence>
<evidence type="ECO:0000256" key="4">
    <source>
        <dbReference type="ARBA" id="ARBA00022692"/>
    </source>
</evidence>
<name>A0A3S4AME7_9PEZI</name>
<feature type="transmembrane region" description="Helical" evidence="8">
    <location>
        <begin position="403"/>
        <end position="426"/>
    </location>
</feature>
<dbReference type="Gene3D" id="1.20.1250.20">
    <property type="entry name" value="MFS general substrate transporter like domains"/>
    <property type="match status" value="1"/>
</dbReference>
<dbReference type="InterPro" id="IPR036259">
    <property type="entry name" value="MFS_trans_sf"/>
</dbReference>
<sequence>MSYHRGASSDAVHSDDAEPGIKVEAEDEKTQDDAGQLDSEVHDPDIVDWDGPDDPQNPRNWTGPAKLAHVVLVSAFTLYSNLAAVMFAPSALDLVAEFAITDTVVASLTVSIYLLGFAIGPLLISSLSETYGRLVIYHLCNIFYLGFTVGCALSNGTAMFLVFRFLCGCAASSPMSIGGGTIADLYKAEERGKAMALFGLGPLVGPVVGPVIGGFVSQSLSWRWTFWVILIFAGLVSAIALMVMRETYEPVLLQCKATEMREATGNTRLRARTADKDLPPREVLRRAVIRPTKMLIFSPIILLLSTYCAFMFGLIYLLFTTFPGVFGETYGFGPGISGLVYLGLGVGMILSIGLFGKLSDKLLHQPRGGRVARPELRLVLMMWSCPLVPVGFFWYGWSAESHTHWIVPILGTSLIGLTAFMLLMPAQLYLVDAFGTEGAASALAANTVLRSLFGALLPLAGPPLYSALGLGWGNSLLAFIALAFVPIPWLFFKFGERLRARFPVTY</sequence>
<feature type="region of interest" description="Disordered" evidence="7">
    <location>
        <begin position="1"/>
        <end position="59"/>
    </location>
</feature>
<evidence type="ECO:0000256" key="3">
    <source>
        <dbReference type="ARBA" id="ARBA00022475"/>
    </source>
</evidence>
<dbReference type="SUPFAM" id="SSF103473">
    <property type="entry name" value="MFS general substrate transporter"/>
    <property type="match status" value="1"/>
</dbReference>
<dbReference type="Proteomes" id="UP000289323">
    <property type="component" value="Unassembled WGS sequence"/>
</dbReference>
<keyword evidence="6 8" id="KW-0472">Membrane</keyword>
<keyword evidence="4 8" id="KW-0812">Transmembrane</keyword>
<feature type="transmembrane region" description="Helical" evidence="8">
    <location>
        <begin position="472"/>
        <end position="492"/>
    </location>
</feature>
<comment type="similarity">
    <text evidence="2">Belongs to the major facilitator superfamily.</text>
</comment>
<evidence type="ECO:0000256" key="7">
    <source>
        <dbReference type="SAM" id="MobiDB-lite"/>
    </source>
</evidence>
<feature type="transmembrane region" description="Helical" evidence="8">
    <location>
        <begin position="104"/>
        <end position="124"/>
    </location>
</feature>
<evidence type="ECO:0000259" key="9">
    <source>
        <dbReference type="PROSITE" id="PS50850"/>
    </source>
</evidence>
<keyword evidence="5 8" id="KW-1133">Transmembrane helix</keyword>
<organism evidence="10 11">
    <name type="scientific">Thermothielavioides terrestris</name>
    <dbReference type="NCBI Taxonomy" id="2587410"/>
    <lineage>
        <taxon>Eukaryota</taxon>
        <taxon>Fungi</taxon>
        <taxon>Dikarya</taxon>
        <taxon>Ascomycota</taxon>
        <taxon>Pezizomycotina</taxon>
        <taxon>Sordariomycetes</taxon>
        <taxon>Sordariomycetidae</taxon>
        <taxon>Sordariales</taxon>
        <taxon>Chaetomiaceae</taxon>
        <taxon>Thermothielavioides</taxon>
    </lineage>
</organism>
<evidence type="ECO:0000256" key="1">
    <source>
        <dbReference type="ARBA" id="ARBA00004651"/>
    </source>
</evidence>
<accession>A0A3S4AME7</accession>
<feature type="transmembrane region" description="Helical" evidence="8">
    <location>
        <begin position="378"/>
        <end position="397"/>
    </location>
</feature>